<dbReference type="Proteomes" id="UP000664521">
    <property type="component" value="Unassembled WGS sequence"/>
</dbReference>
<accession>A0A8H3HXG5</accession>
<sequence length="331" mass="36488">MSKTIQIGTKGQFDGFLKSSKFVVADFYADWCGPCKAINPLYEQLSAQFSRAGKVTFVKVDTEKQQEISLKYGVTALPTFIIFRENQVHASCRGADAQKLSEMVKKVAAEVDLGGPGGNVERSHVGSRWLGSDLPRGYSDVTDEVDIQGLDLLNANSVLGGARALFEGDRPSALDGEESTGVESSKNDWVESDTDEQLMLFVPFRATVKVHTLQITSLPRSLSQSQVEPPMRPRTIQLYSNRSHVLGFEEAEDIPPTQKITLETADWDQKTGTAKVDLRFVKFQNVTSLVLFVVDGDGDRDAVRIDRLRIIGETGEKRELGKLEKVGDNGD</sequence>
<gene>
    <name evidence="6" type="ORF">HETSPECPRED_006200</name>
</gene>
<dbReference type="InterPro" id="IPR013766">
    <property type="entry name" value="Thioredoxin_domain"/>
</dbReference>
<feature type="domain" description="PITH" evidence="5">
    <location>
        <begin position="130"/>
        <end position="330"/>
    </location>
</feature>
<dbReference type="SUPFAM" id="SSF49785">
    <property type="entry name" value="Galactose-binding domain-like"/>
    <property type="match status" value="1"/>
</dbReference>
<feature type="region of interest" description="Disordered" evidence="3">
    <location>
        <begin position="169"/>
        <end position="189"/>
    </location>
</feature>
<comment type="caution">
    <text evidence="6">The sequence shown here is derived from an EMBL/GenBank/DDBJ whole genome shotgun (WGS) entry which is preliminary data.</text>
</comment>
<comment type="similarity">
    <text evidence="1">Belongs to the thioredoxin family.</text>
</comment>
<name>A0A8H3HXG5_9LECA</name>
<dbReference type="PANTHER" id="PTHR46115">
    <property type="entry name" value="THIOREDOXIN-LIKE PROTEIN 1"/>
    <property type="match status" value="1"/>
</dbReference>
<dbReference type="PROSITE" id="PS00194">
    <property type="entry name" value="THIOREDOXIN_1"/>
    <property type="match status" value="1"/>
</dbReference>
<dbReference type="InterPro" id="IPR017937">
    <property type="entry name" value="Thioredoxin_CS"/>
</dbReference>
<dbReference type="InterPro" id="IPR036249">
    <property type="entry name" value="Thioredoxin-like_sf"/>
</dbReference>
<evidence type="ECO:0000256" key="2">
    <source>
        <dbReference type="ARBA" id="ARBA00023157"/>
    </source>
</evidence>
<dbReference type="PROSITE" id="PS51532">
    <property type="entry name" value="PITH"/>
    <property type="match status" value="1"/>
</dbReference>
<dbReference type="Pfam" id="PF00085">
    <property type="entry name" value="Thioredoxin"/>
    <property type="match status" value="1"/>
</dbReference>
<dbReference type="CDD" id="cd02947">
    <property type="entry name" value="TRX_family"/>
    <property type="match status" value="1"/>
</dbReference>
<evidence type="ECO:0000256" key="3">
    <source>
        <dbReference type="SAM" id="MobiDB-lite"/>
    </source>
</evidence>
<dbReference type="PROSITE" id="PS51352">
    <property type="entry name" value="THIOREDOXIN_2"/>
    <property type="match status" value="1"/>
</dbReference>
<dbReference type="EMBL" id="CAJPDS010000004">
    <property type="protein sequence ID" value="CAF9906472.1"/>
    <property type="molecule type" value="Genomic_DNA"/>
</dbReference>
<evidence type="ECO:0008006" key="8">
    <source>
        <dbReference type="Google" id="ProtNLM"/>
    </source>
</evidence>
<proteinExistence type="inferred from homology"/>
<evidence type="ECO:0000256" key="1">
    <source>
        <dbReference type="ARBA" id="ARBA00008987"/>
    </source>
</evidence>
<dbReference type="OrthoDB" id="2121326at2759"/>
<dbReference type="Gene3D" id="2.60.120.470">
    <property type="entry name" value="PITH domain"/>
    <property type="match status" value="1"/>
</dbReference>
<dbReference type="InterPro" id="IPR010400">
    <property type="entry name" value="PITH_dom"/>
</dbReference>
<dbReference type="PRINTS" id="PR00421">
    <property type="entry name" value="THIOREDOXIN"/>
</dbReference>
<reference evidence="6" key="1">
    <citation type="submission" date="2021-03" db="EMBL/GenBank/DDBJ databases">
        <authorList>
            <person name="Tagirdzhanova G."/>
        </authorList>
    </citation>
    <scope>NUCLEOTIDE SEQUENCE</scope>
</reference>
<organism evidence="6 7">
    <name type="scientific">Heterodermia speciosa</name>
    <dbReference type="NCBI Taxonomy" id="116794"/>
    <lineage>
        <taxon>Eukaryota</taxon>
        <taxon>Fungi</taxon>
        <taxon>Dikarya</taxon>
        <taxon>Ascomycota</taxon>
        <taxon>Pezizomycotina</taxon>
        <taxon>Lecanoromycetes</taxon>
        <taxon>OSLEUM clade</taxon>
        <taxon>Lecanoromycetidae</taxon>
        <taxon>Caliciales</taxon>
        <taxon>Physciaceae</taxon>
        <taxon>Heterodermia</taxon>
    </lineage>
</organism>
<dbReference type="Pfam" id="PF06201">
    <property type="entry name" value="PITH"/>
    <property type="match status" value="1"/>
</dbReference>
<dbReference type="Gene3D" id="3.40.30.10">
    <property type="entry name" value="Glutaredoxin"/>
    <property type="match status" value="1"/>
</dbReference>
<dbReference type="SUPFAM" id="SSF52833">
    <property type="entry name" value="Thioredoxin-like"/>
    <property type="match status" value="1"/>
</dbReference>
<keyword evidence="2" id="KW-1015">Disulfide bond</keyword>
<dbReference type="InterPro" id="IPR037047">
    <property type="entry name" value="PITH_dom_sf"/>
</dbReference>
<evidence type="ECO:0000313" key="7">
    <source>
        <dbReference type="Proteomes" id="UP000664521"/>
    </source>
</evidence>
<protein>
    <recommendedName>
        <fullName evidence="8">Thioredoxin</fullName>
    </recommendedName>
</protein>
<evidence type="ECO:0000259" key="4">
    <source>
        <dbReference type="PROSITE" id="PS51352"/>
    </source>
</evidence>
<keyword evidence="7" id="KW-1185">Reference proteome</keyword>
<dbReference type="InterPro" id="IPR008979">
    <property type="entry name" value="Galactose-bd-like_sf"/>
</dbReference>
<dbReference type="AlphaFoldDB" id="A0A8H3HXG5"/>
<evidence type="ECO:0000259" key="5">
    <source>
        <dbReference type="PROSITE" id="PS51532"/>
    </source>
</evidence>
<dbReference type="GO" id="GO:0005737">
    <property type="term" value="C:cytoplasm"/>
    <property type="evidence" value="ECO:0007669"/>
    <property type="project" value="UniProtKB-ARBA"/>
</dbReference>
<evidence type="ECO:0000313" key="6">
    <source>
        <dbReference type="EMBL" id="CAF9906472.1"/>
    </source>
</evidence>
<feature type="domain" description="Thioredoxin" evidence="4">
    <location>
        <begin position="1"/>
        <end position="109"/>
    </location>
</feature>